<evidence type="ECO:0000313" key="2">
    <source>
        <dbReference type="Proteomes" id="UP000257323"/>
    </source>
</evidence>
<proteinExistence type="predicted"/>
<organism evidence="1 2">
    <name type="scientific">Candidatus Saccharicenans subterraneus</name>
    <dbReference type="NCBI Taxonomy" id="2508984"/>
    <lineage>
        <taxon>Bacteria</taxon>
        <taxon>Candidatus Aminicenantota</taxon>
        <taxon>Candidatus Aminicenantia</taxon>
        <taxon>Candidatus Aminicenantales</taxon>
        <taxon>Candidatus Saccharicenantaceae</taxon>
        <taxon>Candidatus Saccharicenans</taxon>
    </lineage>
</organism>
<protein>
    <submittedName>
        <fullName evidence="1">Uncharacterized protein</fullName>
    </submittedName>
</protein>
<comment type="caution">
    <text evidence="1">The sequence shown here is derived from an EMBL/GenBank/DDBJ whole genome shotgun (WGS) entry which is preliminary data.</text>
</comment>
<name>A0A3E2BME9_9BACT</name>
<dbReference type="EMBL" id="QUAH01000006">
    <property type="protein sequence ID" value="RFT15807.1"/>
    <property type="molecule type" value="Genomic_DNA"/>
</dbReference>
<reference evidence="1 2" key="1">
    <citation type="submission" date="2018-08" db="EMBL/GenBank/DDBJ databases">
        <title>Genome analysis of the thermophilic bacterium of the candidate phylum Aminicenantes from deep subsurface aquifer revealed its physiology and ecological role.</title>
        <authorList>
            <person name="Kadnikov V.V."/>
            <person name="Mardanov A.V."/>
            <person name="Beletsky A.V."/>
            <person name="Karnachuk O.V."/>
            <person name="Ravin N.V."/>
        </authorList>
    </citation>
    <scope>NUCLEOTIDE SEQUENCE [LARGE SCALE GENOMIC DNA]</scope>
    <source>
        <strain evidence="1">BY38</strain>
    </source>
</reference>
<dbReference type="Proteomes" id="UP000257323">
    <property type="component" value="Unassembled WGS sequence"/>
</dbReference>
<gene>
    <name evidence="1" type="ORF">OP8BY_2205</name>
</gene>
<sequence length="37" mass="4500">MIRKFIALFTGPTPVLRQRYWPRGRELFLGLDLFMIF</sequence>
<evidence type="ECO:0000313" key="1">
    <source>
        <dbReference type="EMBL" id="RFT15807.1"/>
    </source>
</evidence>
<accession>A0A3E2BME9</accession>
<dbReference type="AlphaFoldDB" id="A0A3E2BME9"/>